<dbReference type="STRING" id="1797457.A2160_00275"/>
<dbReference type="Pfam" id="PF13408">
    <property type="entry name" value="Zn_ribbon_recom"/>
    <property type="match status" value="1"/>
</dbReference>
<dbReference type="PANTHER" id="PTHR30461:SF23">
    <property type="entry name" value="DNA RECOMBINASE-RELATED"/>
    <property type="match status" value="1"/>
</dbReference>
<reference evidence="2 3" key="1">
    <citation type="journal article" date="2016" name="Nat. Commun.">
        <title>Thousands of microbial genomes shed light on interconnected biogeochemical processes in an aquifer system.</title>
        <authorList>
            <person name="Anantharaman K."/>
            <person name="Brown C.T."/>
            <person name="Hug L.A."/>
            <person name="Sharon I."/>
            <person name="Castelle C.J."/>
            <person name="Probst A.J."/>
            <person name="Thomas B.C."/>
            <person name="Singh A."/>
            <person name="Wilkins M.J."/>
            <person name="Karaoz U."/>
            <person name="Brodie E.L."/>
            <person name="Williams K.H."/>
            <person name="Hubbard S.S."/>
            <person name="Banfield J.F."/>
        </authorList>
    </citation>
    <scope>NUCLEOTIDE SEQUENCE [LARGE SCALE GENOMIC DNA]</scope>
</reference>
<gene>
    <name evidence="2" type="ORF">A2160_00275</name>
</gene>
<dbReference type="InterPro" id="IPR025827">
    <property type="entry name" value="Zn_ribbon_recom_dom"/>
</dbReference>
<dbReference type="Proteomes" id="UP000177006">
    <property type="component" value="Unassembled WGS sequence"/>
</dbReference>
<comment type="caution">
    <text evidence="2">The sequence shown here is derived from an EMBL/GenBank/DDBJ whole genome shotgun (WGS) entry which is preliminary data.</text>
</comment>
<dbReference type="InterPro" id="IPR011109">
    <property type="entry name" value="DNA_bind_recombinase_dom"/>
</dbReference>
<dbReference type="PROSITE" id="PS51737">
    <property type="entry name" value="RECOMBINASE_DNA_BIND"/>
    <property type="match status" value="1"/>
</dbReference>
<evidence type="ECO:0000259" key="1">
    <source>
        <dbReference type="PROSITE" id="PS51737"/>
    </source>
</evidence>
<sequence>MLLNSQTTNDFNLKNSLQLANDIVIIPTWIQGRVSTKFQVGKKTNGIFEEKASLPEQQNNCLEAITNYKGRCSKCSKEIRLIHAGTSLAKGESGQNLDREDTEEFLRLAQEGKFQVLITNDSDRLARSRGTGVMIREQLKRMGVQIYSLSQPLPLKCPSCFDFYDDDPAIMVETMSDMKSQLDISKIRRNYKIGMPKRIERGYPAGSLAYGLLKKYKVVGKDSSGNDVLEIFYEWDDVKVGIVNRIAHDYLAGIGVWKICQNLNDKGISSPQGKKWGRSAIIVILKNPVYAKRVRFGWKPVRRGIRKIQPRENWIMHEAVFKRVWTDEYYEKIQKEIKRRGTVGGRTIMSQALLIGLLKCGYCGYSMFQIKTRRIFKNGTKYLFRGYGCGSFLHAGTCIHNGKAQQIVDNAVLKEVLKLANEKARNAYLEKINNVKTDNSVEIFESKQLEFKRKMDEFDRVIRAYKEGVDNLEEYQRNKEELVPVIERLQKEVISTNAQANTPQTIDWKKQYEDILSKFIECPNEKDKQIIRRILFQLIDKVEFKRDPLYIKIFYKTIPKE</sequence>
<dbReference type="Pfam" id="PF00239">
    <property type="entry name" value="Resolvase"/>
    <property type="match status" value="1"/>
</dbReference>
<dbReference type="Pfam" id="PF07508">
    <property type="entry name" value="Recombinase"/>
    <property type="match status" value="1"/>
</dbReference>
<dbReference type="PANTHER" id="PTHR30461">
    <property type="entry name" value="DNA-INVERTASE FROM LAMBDOID PROPHAGE"/>
    <property type="match status" value="1"/>
</dbReference>
<dbReference type="SMART" id="SM00857">
    <property type="entry name" value="Resolvase"/>
    <property type="match status" value="1"/>
</dbReference>
<protein>
    <recommendedName>
        <fullName evidence="1">Recombinase domain-containing protein</fullName>
    </recommendedName>
</protein>
<dbReference type="Gene3D" id="3.40.50.1390">
    <property type="entry name" value="Resolvase, N-terminal catalytic domain"/>
    <property type="match status" value="1"/>
</dbReference>
<evidence type="ECO:0000313" key="2">
    <source>
        <dbReference type="EMBL" id="OGD62499.1"/>
    </source>
</evidence>
<dbReference type="SUPFAM" id="SSF53041">
    <property type="entry name" value="Resolvase-like"/>
    <property type="match status" value="1"/>
</dbReference>
<dbReference type="GO" id="GO:0003677">
    <property type="term" value="F:DNA binding"/>
    <property type="evidence" value="ECO:0007669"/>
    <property type="project" value="InterPro"/>
</dbReference>
<dbReference type="Gene3D" id="3.90.1750.20">
    <property type="entry name" value="Putative Large Serine Recombinase, Chain B, Domain 2"/>
    <property type="match status" value="1"/>
</dbReference>
<proteinExistence type="predicted"/>
<feature type="domain" description="Recombinase" evidence="1">
    <location>
        <begin position="223"/>
        <end position="343"/>
    </location>
</feature>
<name>A0A1F5E512_9BACT</name>
<organism evidence="2 3">
    <name type="scientific">Candidatus Beckwithbacteria bacterium RBG_13_42_9</name>
    <dbReference type="NCBI Taxonomy" id="1797457"/>
    <lineage>
        <taxon>Bacteria</taxon>
        <taxon>Candidatus Beckwithiibacteriota</taxon>
    </lineage>
</organism>
<evidence type="ECO:0000313" key="3">
    <source>
        <dbReference type="Proteomes" id="UP000177006"/>
    </source>
</evidence>
<dbReference type="EMBL" id="MEZK01000021">
    <property type="protein sequence ID" value="OGD62499.1"/>
    <property type="molecule type" value="Genomic_DNA"/>
</dbReference>
<dbReference type="GO" id="GO:0000150">
    <property type="term" value="F:DNA strand exchange activity"/>
    <property type="evidence" value="ECO:0007669"/>
    <property type="project" value="InterPro"/>
</dbReference>
<dbReference type="InterPro" id="IPR006119">
    <property type="entry name" value="Resolv_N"/>
</dbReference>
<dbReference type="InterPro" id="IPR036162">
    <property type="entry name" value="Resolvase-like_N_sf"/>
</dbReference>
<dbReference type="InterPro" id="IPR050639">
    <property type="entry name" value="SSR_resolvase"/>
</dbReference>
<accession>A0A1F5E512</accession>
<dbReference type="AlphaFoldDB" id="A0A1F5E512"/>
<dbReference type="InterPro" id="IPR038109">
    <property type="entry name" value="DNA_bind_recomb_sf"/>
</dbReference>